<sequence>MSDQGLPIIDRTVQETNRWLNALMEDTGQSDKTFALAGLRGVLVTLRDTMPVDLATNLGDQLPLLVRGIYYENYVPAKTPHLERTSRDWAASVAATSDNLDTATAMTLSRAVYALLRRELDANIVDKVSDAIPADLRVELMG</sequence>
<gene>
    <name evidence="1" type="ORF">SAJA_06080</name>
</gene>
<protein>
    <recommendedName>
        <fullName evidence="3">DUF2267 domain-containing protein</fullName>
    </recommendedName>
</protein>
<evidence type="ECO:0000313" key="2">
    <source>
        <dbReference type="Proteomes" id="UP000285310"/>
    </source>
</evidence>
<accession>A0A423PVF4</accession>
<name>A0A423PVF4_9GAMM</name>
<dbReference type="EMBL" id="AYKG01000014">
    <property type="protein sequence ID" value="ROO29596.1"/>
    <property type="molecule type" value="Genomic_DNA"/>
</dbReference>
<keyword evidence="2" id="KW-1185">Reference proteome</keyword>
<dbReference type="InterPro" id="IPR038282">
    <property type="entry name" value="DUF2267_sf"/>
</dbReference>
<dbReference type="Proteomes" id="UP000285310">
    <property type="component" value="Unassembled WGS sequence"/>
</dbReference>
<organism evidence="1 2">
    <name type="scientific">Salinisphaera japonica YTM-1</name>
    <dbReference type="NCBI Taxonomy" id="1209778"/>
    <lineage>
        <taxon>Bacteria</taxon>
        <taxon>Pseudomonadati</taxon>
        <taxon>Pseudomonadota</taxon>
        <taxon>Gammaproteobacteria</taxon>
        <taxon>Salinisphaerales</taxon>
        <taxon>Salinisphaeraceae</taxon>
        <taxon>Salinisphaera</taxon>
    </lineage>
</organism>
<dbReference type="Pfam" id="PF10025">
    <property type="entry name" value="DUF2267"/>
    <property type="match status" value="1"/>
</dbReference>
<dbReference type="InParanoid" id="A0A423PVF4"/>
<dbReference type="Gene3D" id="1.10.490.110">
    <property type="entry name" value="Uncharacterized conserved protein DUF2267"/>
    <property type="match status" value="1"/>
</dbReference>
<reference evidence="1 2" key="1">
    <citation type="submission" date="2013-10" db="EMBL/GenBank/DDBJ databases">
        <title>Salinisphaera japonica YTM-1 Genome Sequencing.</title>
        <authorList>
            <person name="Lai Q."/>
            <person name="Li C."/>
            <person name="Shao Z."/>
        </authorList>
    </citation>
    <scope>NUCLEOTIDE SEQUENCE [LARGE SCALE GENOMIC DNA]</scope>
    <source>
        <strain evidence="1 2">YTM-1</strain>
    </source>
</reference>
<evidence type="ECO:0008006" key="3">
    <source>
        <dbReference type="Google" id="ProtNLM"/>
    </source>
</evidence>
<proteinExistence type="predicted"/>
<dbReference type="InterPro" id="IPR018727">
    <property type="entry name" value="DUF2267"/>
</dbReference>
<comment type="caution">
    <text evidence="1">The sequence shown here is derived from an EMBL/GenBank/DDBJ whole genome shotgun (WGS) entry which is preliminary data.</text>
</comment>
<dbReference type="AlphaFoldDB" id="A0A423PVF4"/>
<dbReference type="RefSeq" id="WP_184999768.1">
    <property type="nucleotide sequence ID" value="NZ_AYKG01000014.1"/>
</dbReference>
<evidence type="ECO:0000313" key="1">
    <source>
        <dbReference type="EMBL" id="ROO29596.1"/>
    </source>
</evidence>